<dbReference type="InParanoid" id="A0A2J7RI96"/>
<sequence length="155" mass="17179">MHRIVPSVLQQQHGNNLGHRWQYCTLTYKLQSPVRFVNTPIDNHFGKFAGPEKGRLFQRGRYSFMAIRLVCLTGDVGLRAPVEIDVGYGVLANAAAAELVVWLQCGSCRKLPGRRAWLLEDVWSRSTVTGVAAAVPVARCVGHDHLRAKAASLMQ</sequence>
<dbReference type="Proteomes" id="UP000235965">
    <property type="component" value="Unassembled WGS sequence"/>
</dbReference>
<dbReference type="EMBL" id="NEVH01003504">
    <property type="protein sequence ID" value="PNF40553.1"/>
    <property type="molecule type" value="Genomic_DNA"/>
</dbReference>
<reference evidence="1 2" key="1">
    <citation type="submission" date="2017-12" db="EMBL/GenBank/DDBJ databases">
        <title>Hemimetabolous genomes reveal molecular basis of termite eusociality.</title>
        <authorList>
            <person name="Harrison M.C."/>
            <person name="Jongepier E."/>
            <person name="Robertson H.M."/>
            <person name="Arning N."/>
            <person name="Bitard-Feildel T."/>
            <person name="Chao H."/>
            <person name="Childers C.P."/>
            <person name="Dinh H."/>
            <person name="Doddapaneni H."/>
            <person name="Dugan S."/>
            <person name="Gowin J."/>
            <person name="Greiner C."/>
            <person name="Han Y."/>
            <person name="Hu H."/>
            <person name="Hughes D.S.T."/>
            <person name="Huylmans A.-K."/>
            <person name="Kemena C."/>
            <person name="Kremer L.P.M."/>
            <person name="Lee S.L."/>
            <person name="Lopez-Ezquerra A."/>
            <person name="Mallet L."/>
            <person name="Monroy-Kuhn J.M."/>
            <person name="Moser A."/>
            <person name="Murali S.C."/>
            <person name="Muzny D.M."/>
            <person name="Otani S."/>
            <person name="Piulachs M.-D."/>
            <person name="Poelchau M."/>
            <person name="Qu J."/>
            <person name="Schaub F."/>
            <person name="Wada-Katsumata A."/>
            <person name="Worley K.C."/>
            <person name="Xie Q."/>
            <person name="Ylla G."/>
            <person name="Poulsen M."/>
            <person name="Gibbs R.A."/>
            <person name="Schal C."/>
            <person name="Richards S."/>
            <person name="Belles X."/>
            <person name="Korb J."/>
            <person name="Bornberg-Bauer E."/>
        </authorList>
    </citation>
    <scope>NUCLEOTIDE SEQUENCE [LARGE SCALE GENOMIC DNA]</scope>
    <source>
        <tissue evidence="1">Whole body</tissue>
    </source>
</reference>
<name>A0A2J7RI96_9NEOP</name>
<evidence type="ECO:0000313" key="1">
    <source>
        <dbReference type="EMBL" id="PNF40553.1"/>
    </source>
</evidence>
<organism evidence="1 2">
    <name type="scientific">Cryptotermes secundus</name>
    <dbReference type="NCBI Taxonomy" id="105785"/>
    <lineage>
        <taxon>Eukaryota</taxon>
        <taxon>Metazoa</taxon>
        <taxon>Ecdysozoa</taxon>
        <taxon>Arthropoda</taxon>
        <taxon>Hexapoda</taxon>
        <taxon>Insecta</taxon>
        <taxon>Pterygota</taxon>
        <taxon>Neoptera</taxon>
        <taxon>Polyneoptera</taxon>
        <taxon>Dictyoptera</taxon>
        <taxon>Blattodea</taxon>
        <taxon>Blattoidea</taxon>
        <taxon>Termitoidae</taxon>
        <taxon>Kalotermitidae</taxon>
        <taxon>Cryptotermitinae</taxon>
        <taxon>Cryptotermes</taxon>
    </lineage>
</organism>
<proteinExistence type="predicted"/>
<gene>
    <name evidence="1" type="ORF">B7P43_G07970</name>
</gene>
<evidence type="ECO:0000313" key="2">
    <source>
        <dbReference type="Proteomes" id="UP000235965"/>
    </source>
</evidence>
<protein>
    <submittedName>
        <fullName evidence="1">Uncharacterized protein</fullName>
    </submittedName>
</protein>
<dbReference type="AlphaFoldDB" id="A0A2J7RI96"/>
<comment type="caution">
    <text evidence="1">The sequence shown here is derived from an EMBL/GenBank/DDBJ whole genome shotgun (WGS) entry which is preliminary data.</text>
</comment>
<keyword evidence="2" id="KW-1185">Reference proteome</keyword>
<accession>A0A2J7RI96</accession>